<protein>
    <submittedName>
        <fullName evidence="1">Uncharacterized protein</fullName>
    </submittedName>
</protein>
<sequence length="120" mass="13559">MRSESISGAGDNARAASVIRNQWAISEITSYFMAGIDGAPVPKYRLKYLRPHVTRCFTSRAARGPWTVKPFDVVRARTFNDLRHQRGNDVLYRWSNLFLERSSAISKASLANSAVVRNRT</sequence>
<accession>A0A4C1ZVB9</accession>
<proteinExistence type="predicted"/>
<organism evidence="1 2">
    <name type="scientific">Eumeta variegata</name>
    <name type="common">Bagworm moth</name>
    <name type="synonym">Eumeta japonica</name>
    <dbReference type="NCBI Taxonomy" id="151549"/>
    <lineage>
        <taxon>Eukaryota</taxon>
        <taxon>Metazoa</taxon>
        <taxon>Ecdysozoa</taxon>
        <taxon>Arthropoda</taxon>
        <taxon>Hexapoda</taxon>
        <taxon>Insecta</taxon>
        <taxon>Pterygota</taxon>
        <taxon>Neoptera</taxon>
        <taxon>Endopterygota</taxon>
        <taxon>Lepidoptera</taxon>
        <taxon>Glossata</taxon>
        <taxon>Ditrysia</taxon>
        <taxon>Tineoidea</taxon>
        <taxon>Psychidae</taxon>
        <taxon>Oiketicinae</taxon>
        <taxon>Eumeta</taxon>
    </lineage>
</organism>
<name>A0A4C1ZVB9_EUMVA</name>
<dbReference type="Proteomes" id="UP000299102">
    <property type="component" value="Unassembled WGS sequence"/>
</dbReference>
<gene>
    <name evidence="1" type="ORF">EVAR_64294_1</name>
</gene>
<dbReference type="EMBL" id="BGZK01002106">
    <property type="protein sequence ID" value="GBP90713.1"/>
    <property type="molecule type" value="Genomic_DNA"/>
</dbReference>
<reference evidence="1 2" key="1">
    <citation type="journal article" date="2019" name="Commun. Biol.">
        <title>The bagworm genome reveals a unique fibroin gene that provides high tensile strength.</title>
        <authorList>
            <person name="Kono N."/>
            <person name="Nakamura H."/>
            <person name="Ohtoshi R."/>
            <person name="Tomita M."/>
            <person name="Numata K."/>
            <person name="Arakawa K."/>
        </authorList>
    </citation>
    <scope>NUCLEOTIDE SEQUENCE [LARGE SCALE GENOMIC DNA]</scope>
</reference>
<evidence type="ECO:0000313" key="1">
    <source>
        <dbReference type="EMBL" id="GBP90713.1"/>
    </source>
</evidence>
<keyword evidence="2" id="KW-1185">Reference proteome</keyword>
<evidence type="ECO:0000313" key="2">
    <source>
        <dbReference type="Proteomes" id="UP000299102"/>
    </source>
</evidence>
<comment type="caution">
    <text evidence="1">The sequence shown here is derived from an EMBL/GenBank/DDBJ whole genome shotgun (WGS) entry which is preliminary data.</text>
</comment>
<feature type="non-terminal residue" evidence="1">
    <location>
        <position position="120"/>
    </location>
</feature>
<dbReference type="AlphaFoldDB" id="A0A4C1ZVB9"/>